<dbReference type="KEGG" id="sla:SERLADRAFT_370650"/>
<gene>
    <name evidence="2" type="ORF">SERLADRAFT_370650</name>
</gene>
<reference evidence="2" key="1">
    <citation type="submission" date="2011-04" db="EMBL/GenBank/DDBJ databases">
        <title>Evolution of plant cell wall degrading machinery underlies the functional diversity of forest fungi.</title>
        <authorList>
            <consortium name="US DOE Joint Genome Institute (JGI-PGF)"/>
            <person name="Eastwood D.C."/>
            <person name="Floudas D."/>
            <person name="Binder M."/>
            <person name="Majcherczyk A."/>
            <person name="Schneider P."/>
            <person name="Aerts A."/>
            <person name="Asiegbu F.O."/>
            <person name="Baker S.E."/>
            <person name="Barry K."/>
            <person name="Bendiksby M."/>
            <person name="Blumentritt M."/>
            <person name="Coutinho P.M."/>
            <person name="Cullen D."/>
            <person name="Cullen D."/>
            <person name="Gathman A."/>
            <person name="Goodell B."/>
            <person name="Henrissat B."/>
            <person name="Ihrmark K."/>
            <person name="Kauserud H."/>
            <person name="Kohler A."/>
            <person name="LaButti K."/>
            <person name="Lapidus A."/>
            <person name="Lavin J.L."/>
            <person name="Lee Y.-H."/>
            <person name="Lindquist E."/>
            <person name="Lilly W."/>
            <person name="Lucas S."/>
            <person name="Morin E."/>
            <person name="Murat C."/>
            <person name="Oguiza J.A."/>
            <person name="Park J."/>
            <person name="Pisabarro A.G."/>
            <person name="Riley R."/>
            <person name="Rosling A."/>
            <person name="Salamov A."/>
            <person name="Schmidt O."/>
            <person name="Schmutz J."/>
            <person name="Skrede I."/>
            <person name="Stenlid J."/>
            <person name="Wiebenga A."/>
            <person name="Xie X."/>
            <person name="Kues U."/>
            <person name="Hibbett D.S."/>
            <person name="Hoffmeister D."/>
            <person name="Hogberg N."/>
            <person name="Martin F."/>
            <person name="Grigoriev I.V."/>
            <person name="Watkinson S.C."/>
        </authorList>
    </citation>
    <scope>NUCLEOTIDE SEQUENCE</scope>
    <source>
        <strain evidence="2">S7.9</strain>
    </source>
</reference>
<dbReference type="RefSeq" id="XP_007319561.1">
    <property type="nucleotide sequence ID" value="XM_007319499.1"/>
</dbReference>
<organism>
    <name type="scientific">Serpula lacrymans var. lacrymans (strain S7.9)</name>
    <name type="common">Dry rot fungus</name>
    <dbReference type="NCBI Taxonomy" id="578457"/>
    <lineage>
        <taxon>Eukaryota</taxon>
        <taxon>Fungi</taxon>
        <taxon>Dikarya</taxon>
        <taxon>Basidiomycota</taxon>
        <taxon>Agaricomycotina</taxon>
        <taxon>Agaricomycetes</taxon>
        <taxon>Agaricomycetidae</taxon>
        <taxon>Boletales</taxon>
        <taxon>Coniophorineae</taxon>
        <taxon>Serpulaceae</taxon>
        <taxon>Serpula</taxon>
    </lineage>
</organism>
<proteinExistence type="predicted"/>
<evidence type="ECO:0000256" key="1">
    <source>
        <dbReference type="SAM" id="SignalP"/>
    </source>
</evidence>
<feature type="chain" id="PRO_5003376119" evidence="1">
    <location>
        <begin position="24"/>
        <end position="67"/>
    </location>
</feature>
<dbReference type="Proteomes" id="UP000008064">
    <property type="component" value="Unassembled WGS sequence"/>
</dbReference>
<dbReference type="OrthoDB" id="3267419at2759"/>
<accession>F8NYX8</accession>
<name>F8NYX8_SERL9</name>
<sequence length="67" mass="7702">MRQFAVDFSLVVLSVRCAYLVDAIILKEPLQDFDTVLQRLRDKVSRTAPNSVTFHIGMRSRLNSHLL</sequence>
<dbReference type="GeneID" id="18810360"/>
<feature type="signal peptide" evidence="1">
    <location>
        <begin position="1"/>
        <end position="23"/>
    </location>
</feature>
<dbReference type="AlphaFoldDB" id="F8NYX8"/>
<evidence type="ECO:0000313" key="2">
    <source>
        <dbReference type="EMBL" id="EGO23799.1"/>
    </source>
</evidence>
<protein>
    <submittedName>
        <fullName evidence="2">Uncharacterized protein</fullName>
    </submittedName>
</protein>
<keyword evidence="1" id="KW-0732">Signal</keyword>
<dbReference type="HOGENOM" id="CLU_2814012_0_0_1"/>
<dbReference type="EMBL" id="GL945435">
    <property type="protein sequence ID" value="EGO23799.1"/>
    <property type="molecule type" value="Genomic_DNA"/>
</dbReference>